<dbReference type="Proteomes" id="UP001479436">
    <property type="component" value="Unassembled WGS sequence"/>
</dbReference>
<reference evidence="10 11" key="1">
    <citation type="submission" date="2023-04" db="EMBL/GenBank/DDBJ databases">
        <title>Genome of Basidiobolus ranarum AG-B5.</title>
        <authorList>
            <person name="Stajich J.E."/>
            <person name="Carter-House D."/>
            <person name="Gryganskyi A."/>
        </authorList>
    </citation>
    <scope>NUCLEOTIDE SEQUENCE [LARGE SCALE GENOMIC DNA]</scope>
    <source>
        <strain evidence="10 11">AG-B5</strain>
    </source>
</reference>
<dbReference type="InterPro" id="IPR014905">
    <property type="entry name" value="HIRAN"/>
</dbReference>
<evidence type="ECO:0000256" key="1">
    <source>
        <dbReference type="ARBA" id="ARBA00004123"/>
    </source>
</evidence>
<evidence type="ECO:0000256" key="7">
    <source>
        <dbReference type="ARBA" id="ARBA00023242"/>
    </source>
</evidence>
<keyword evidence="4" id="KW-0378">Hydrolase</keyword>
<evidence type="ECO:0000313" key="11">
    <source>
        <dbReference type="Proteomes" id="UP001479436"/>
    </source>
</evidence>
<keyword evidence="11" id="KW-1185">Reference proteome</keyword>
<comment type="caution">
    <text evidence="10">The sequence shown here is derived from an EMBL/GenBank/DDBJ whole genome shotgun (WGS) entry which is preliminary data.</text>
</comment>
<keyword evidence="5" id="KW-0862">Zinc</keyword>
<gene>
    <name evidence="10" type="primary">RAD5_1</name>
    <name evidence="10" type="ORF">K7432_007861</name>
</gene>
<keyword evidence="7" id="KW-0539">Nucleus</keyword>
<feature type="domain" description="HIRAN" evidence="9">
    <location>
        <begin position="98"/>
        <end position="211"/>
    </location>
</feature>
<keyword evidence="2" id="KW-0479">Metal-binding</keyword>
<dbReference type="SUPFAM" id="SSF52540">
    <property type="entry name" value="P-loop containing nucleoside triphosphate hydrolases"/>
    <property type="match status" value="1"/>
</dbReference>
<dbReference type="EMBL" id="JASJQH010000408">
    <property type="protein sequence ID" value="KAK9764543.1"/>
    <property type="molecule type" value="Genomic_DNA"/>
</dbReference>
<dbReference type="InterPro" id="IPR050628">
    <property type="entry name" value="SNF2_RAD54_helicase_TF"/>
</dbReference>
<dbReference type="SMART" id="SM00910">
    <property type="entry name" value="HIRAN"/>
    <property type="match status" value="1"/>
</dbReference>
<proteinExistence type="predicted"/>
<dbReference type="Pfam" id="PF08797">
    <property type="entry name" value="HIRAN"/>
    <property type="match status" value="1"/>
</dbReference>
<dbReference type="InterPro" id="IPR000330">
    <property type="entry name" value="SNF2_N"/>
</dbReference>
<keyword evidence="6" id="KW-0067">ATP-binding</keyword>
<accession>A0ABR2WSP7</accession>
<dbReference type="GO" id="GO:0004386">
    <property type="term" value="F:helicase activity"/>
    <property type="evidence" value="ECO:0007669"/>
    <property type="project" value="UniProtKB-KW"/>
</dbReference>
<dbReference type="Pfam" id="PF00176">
    <property type="entry name" value="SNF2-rel_dom"/>
    <property type="match status" value="1"/>
</dbReference>
<keyword evidence="3" id="KW-0547">Nucleotide-binding</keyword>
<feature type="compositionally biased region" description="Acidic residues" evidence="8">
    <location>
        <begin position="282"/>
        <end position="293"/>
    </location>
</feature>
<evidence type="ECO:0000313" key="10">
    <source>
        <dbReference type="EMBL" id="KAK9764543.1"/>
    </source>
</evidence>
<dbReference type="PANTHER" id="PTHR45626:SF22">
    <property type="entry name" value="DNA REPAIR PROTEIN RAD5"/>
    <property type="match status" value="1"/>
</dbReference>
<keyword evidence="10" id="KW-0347">Helicase</keyword>
<feature type="region of interest" description="Disordered" evidence="8">
    <location>
        <begin position="274"/>
        <end position="295"/>
    </location>
</feature>
<evidence type="ECO:0000256" key="8">
    <source>
        <dbReference type="SAM" id="MobiDB-lite"/>
    </source>
</evidence>
<dbReference type="InterPro" id="IPR027417">
    <property type="entry name" value="P-loop_NTPase"/>
</dbReference>
<organism evidence="10 11">
    <name type="scientific">Basidiobolus ranarum</name>
    <dbReference type="NCBI Taxonomy" id="34480"/>
    <lineage>
        <taxon>Eukaryota</taxon>
        <taxon>Fungi</taxon>
        <taxon>Fungi incertae sedis</taxon>
        <taxon>Zoopagomycota</taxon>
        <taxon>Entomophthoromycotina</taxon>
        <taxon>Basidiobolomycetes</taxon>
        <taxon>Basidiobolales</taxon>
        <taxon>Basidiobolaceae</taxon>
        <taxon>Basidiobolus</taxon>
    </lineage>
</organism>
<evidence type="ECO:0000256" key="2">
    <source>
        <dbReference type="ARBA" id="ARBA00022723"/>
    </source>
</evidence>
<protein>
    <submittedName>
        <fullName evidence="10">DNA helicase rad5</fullName>
    </submittedName>
</protein>
<sequence length="523" mass="58519">MHSEGSSNELSKSLTSILGSEVVSKLDLGNLWNEANGDLNLAINKYFECPDIYKKLEKDVKLSEKAKLDSTVPLKRKQSIPSSPRKKPVREDKWPKYIGDMILVAFSMTKGKNIFKEGETVNIERAKPTVAKARNSKKKFNFGSNAAKNSQNTIVRLTIGGREVGKLPSDTSKFISKLFDLGICYMVGKIISAPEDVRMMDDVIMQLKIYLTKEVLSAPTVSAMTDDDEDSLLKERKFAMLSLFKAISLHPVTSNSSAKNTTLDYDGLIGNIEPPASKDITSTDENENDEDEEKQISETEMNLLYEKAQKADVRLEEMEPSAGMTVELRGYQKQALSWMTSKENSYADNKTLSLLWHTYIFPCENEDSTPGEEQRFYLNPYTGELSLDLPTLDQTYRGGILADEMGLGKTLETLSLIHTNRYIESDESSIESIKTTPHNFFDLSKSDKDSTNSLNKARLPFTPATLVVCPMSLLSQWRDEILHAFEPGTLRVKVYYGGDRAKDIGELCSDTDVVLTTYGTLSV</sequence>
<evidence type="ECO:0000256" key="4">
    <source>
        <dbReference type="ARBA" id="ARBA00022801"/>
    </source>
</evidence>
<dbReference type="InterPro" id="IPR038718">
    <property type="entry name" value="SNF2-like_sf"/>
</dbReference>
<evidence type="ECO:0000256" key="3">
    <source>
        <dbReference type="ARBA" id="ARBA00022741"/>
    </source>
</evidence>
<evidence type="ECO:0000256" key="6">
    <source>
        <dbReference type="ARBA" id="ARBA00022840"/>
    </source>
</evidence>
<evidence type="ECO:0000256" key="5">
    <source>
        <dbReference type="ARBA" id="ARBA00022833"/>
    </source>
</evidence>
<dbReference type="PANTHER" id="PTHR45626">
    <property type="entry name" value="TRANSCRIPTION TERMINATION FACTOR 2-RELATED"/>
    <property type="match status" value="1"/>
</dbReference>
<evidence type="ECO:0000259" key="9">
    <source>
        <dbReference type="SMART" id="SM00910"/>
    </source>
</evidence>
<dbReference type="Gene3D" id="3.40.50.10810">
    <property type="entry name" value="Tandem AAA-ATPase domain"/>
    <property type="match status" value="1"/>
</dbReference>
<comment type="subcellular location">
    <subcellularLocation>
        <location evidence="1">Nucleus</location>
    </subcellularLocation>
</comment>
<name>A0ABR2WSP7_9FUNG</name>